<evidence type="ECO:0000313" key="6">
    <source>
        <dbReference type="EMBL" id="KZS01636.1"/>
    </source>
</evidence>
<dbReference type="Gene3D" id="3.40.50.620">
    <property type="entry name" value="HUPs"/>
    <property type="match status" value="1"/>
</dbReference>
<keyword evidence="5" id="KW-0067">ATP-binding</keyword>
<evidence type="ECO:0000256" key="2">
    <source>
        <dbReference type="ARBA" id="ARBA00022741"/>
    </source>
</evidence>
<keyword evidence="7" id="KW-1185">Reference proteome</keyword>
<protein>
    <submittedName>
        <fullName evidence="6">GMP synthase</fullName>
    </submittedName>
</protein>
<dbReference type="AlphaFoldDB" id="A0A164IUJ8"/>
<evidence type="ECO:0000313" key="7">
    <source>
        <dbReference type="Proteomes" id="UP000076858"/>
    </source>
</evidence>
<dbReference type="GO" id="GO:0005829">
    <property type="term" value="C:cytosol"/>
    <property type="evidence" value="ECO:0007669"/>
    <property type="project" value="TreeGrafter"/>
</dbReference>
<comment type="caution">
    <text evidence="6">The sequence shown here is derived from an EMBL/GenBank/DDBJ whole genome shotgun (WGS) entry which is preliminary data.</text>
</comment>
<dbReference type="EMBL" id="LRGB01006442">
    <property type="protein sequence ID" value="KZS01636.1"/>
    <property type="molecule type" value="Genomic_DNA"/>
</dbReference>
<dbReference type="PANTHER" id="PTHR11922">
    <property type="entry name" value="GMP SYNTHASE-RELATED"/>
    <property type="match status" value="1"/>
</dbReference>
<sequence>MASSHADAIKTHHNDSEMVRQLRIYGRAVEPLKGRKLGLPTELLERHPFPGLGLSIRIIYAKELFMEADFVEMQVLIRLLVDYVNMTATEHALLNQIEITTSEEERLVLEELSSRNQYVATLLPIRIVGVKDFMTGLPTIPDTYLPQEVVDKMFEAVLTVPGIFRVL</sequence>
<keyword evidence="1" id="KW-0436">Ligase</keyword>
<reference evidence="6 7" key="1">
    <citation type="submission" date="2016-03" db="EMBL/GenBank/DDBJ databases">
        <title>EvidentialGene: Evidence-directed Construction of Genes on Genomes.</title>
        <authorList>
            <person name="Gilbert D.G."/>
            <person name="Choi J.-H."/>
            <person name="Mockaitis K."/>
            <person name="Colbourne J."/>
            <person name="Pfrender M."/>
        </authorList>
    </citation>
    <scope>NUCLEOTIDE SEQUENCE [LARGE SCALE GENOMIC DNA]</scope>
    <source>
        <strain evidence="6 7">Xinb3</strain>
        <tissue evidence="6">Complete organism</tissue>
    </source>
</reference>
<dbReference type="GO" id="GO:0005524">
    <property type="term" value="F:ATP binding"/>
    <property type="evidence" value="ECO:0007669"/>
    <property type="project" value="UniProtKB-KW"/>
</dbReference>
<gene>
    <name evidence="6" type="ORF">APZ42_001649</name>
</gene>
<evidence type="ECO:0000256" key="5">
    <source>
        <dbReference type="ARBA" id="ARBA00022840"/>
    </source>
</evidence>
<dbReference type="Proteomes" id="UP000076858">
    <property type="component" value="Unassembled WGS sequence"/>
</dbReference>
<keyword evidence="3" id="KW-0332">GMP biosynthesis</keyword>
<keyword evidence="4" id="KW-0658">Purine biosynthesis</keyword>
<evidence type="ECO:0000256" key="3">
    <source>
        <dbReference type="ARBA" id="ARBA00022749"/>
    </source>
</evidence>
<name>A0A164IUJ8_9CRUS</name>
<keyword evidence="2" id="KW-0547">Nucleotide-binding</keyword>
<accession>A0A164IUJ8</accession>
<dbReference type="Gene3D" id="3.30.300.10">
    <property type="match status" value="1"/>
</dbReference>
<organism evidence="6 7">
    <name type="scientific">Daphnia magna</name>
    <dbReference type="NCBI Taxonomy" id="35525"/>
    <lineage>
        <taxon>Eukaryota</taxon>
        <taxon>Metazoa</taxon>
        <taxon>Ecdysozoa</taxon>
        <taxon>Arthropoda</taxon>
        <taxon>Crustacea</taxon>
        <taxon>Branchiopoda</taxon>
        <taxon>Diplostraca</taxon>
        <taxon>Cladocera</taxon>
        <taxon>Anomopoda</taxon>
        <taxon>Daphniidae</taxon>
        <taxon>Daphnia</taxon>
    </lineage>
</organism>
<proteinExistence type="predicted"/>
<dbReference type="InterPro" id="IPR014729">
    <property type="entry name" value="Rossmann-like_a/b/a_fold"/>
</dbReference>
<evidence type="ECO:0000256" key="4">
    <source>
        <dbReference type="ARBA" id="ARBA00022755"/>
    </source>
</evidence>
<dbReference type="OrthoDB" id="1724632at2759"/>
<dbReference type="STRING" id="35525.A0A164IUJ8"/>
<dbReference type="GO" id="GO:0003921">
    <property type="term" value="F:GMP synthase activity"/>
    <property type="evidence" value="ECO:0007669"/>
    <property type="project" value="TreeGrafter"/>
</dbReference>
<dbReference type="PANTHER" id="PTHR11922:SF2">
    <property type="entry name" value="GMP SYNTHASE [GLUTAMINE-HYDROLYZING]"/>
    <property type="match status" value="1"/>
</dbReference>
<evidence type="ECO:0000256" key="1">
    <source>
        <dbReference type="ARBA" id="ARBA00022598"/>
    </source>
</evidence>